<dbReference type="Proteomes" id="UP000199679">
    <property type="component" value="Chromosome I"/>
</dbReference>
<dbReference type="AlphaFoldDB" id="A0A1H1PFB8"/>
<dbReference type="SUPFAM" id="SSF54909">
    <property type="entry name" value="Dimeric alpha+beta barrel"/>
    <property type="match status" value="1"/>
</dbReference>
<proteinExistence type="predicted"/>
<dbReference type="EMBL" id="LT629740">
    <property type="protein sequence ID" value="SDS09339.1"/>
    <property type="molecule type" value="Genomic_DNA"/>
</dbReference>
<evidence type="ECO:0000256" key="1">
    <source>
        <dbReference type="SAM" id="SignalP"/>
    </source>
</evidence>
<dbReference type="InterPro" id="IPR011008">
    <property type="entry name" value="Dimeric_a/b-barrel"/>
</dbReference>
<evidence type="ECO:0000259" key="2">
    <source>
        <dbReference type="Pfam" id="PF07978"/>
    </source>
</evidence>
<dbReference type="RefSeq" id="WP_091368820.1">
    <property type="nucleotide sequence ID" value="NZ_LT629740.1"/>
</dbReference>
<evidence type="ECO:0000313" key="3">
    <source>
        <dbReference type="EMBL" id="SDS09339.1"/>
    </source>
</evidence>
<dbReference type="InterPro" id="IPR012577">
    <property type="entry name" value="NIPSNAP"/>
</dbReference>
<protein>
    <submittedName>
        <fullName evidence="3">NIPSNAP protein</fullName>
    </submittedName>
</protein>
<dbReference type="Pfam" id="PF07978">
    <property type="entry name" value="NIPSNAP"/>
    <property type="match status" value="1"/>
</dbReference>
<dbReference type="STRING" id="652787.SAMN05216490_0527"/>
<gene>
    <name evidence="3" type="ORF">SAMN05216490_0527</name>
</gene>
<sequence>MKLYCPSKFICLCISIILIATINTKAKAPARDYYQLKIYHYKTQEQETRLEQYLQQAYIPAIHRAGIKQVGIFKPVTQQDTDRRIYVFTPFSSLDKLAGIEQLLQADTKYLADGRDYIDADYKNAPYTRIESIILQAFPGMPSTAVPNLTAAKADRVYELRSYESPTEKYNINKVRMFNVGDEIGLFKRLNFNAVFYSEVISGSHMPNLMYMTTFNSKADRDKHWETFGNDTQWKTLTAKDEYKNNVSHADIMFLHPTEYSDF</sequence>
<evidence type="ECO:0000313" key="4">
    <source>
        <dbReference type="Proteomes" id="UP000199679"/>
    </source>
</evidence>
<reference evidence="3 4" key="1">
    <citation type="submission" date="2016-10" db="EMBL/GenBank/DDBJ databases">
        <authorList>
            <person name="de Groot N.N."/>
        </authorList>
    </citation>
    <scope>NUCLEOTIDE SEQUENCE [LARGE SCALE GENOMIC DNA]</scope>
    <source>
        <strain evidence="3 4">MP1X4</strain>
    </source>
</reference>
<name>A0A1H1PFB8_MUCMA</name>
<accession>A0A1H1PFB8</accession>
<feature type="signal peptide" evidence="1">
    <location>
        <begin position="1"/>
        <end position="20"/>
    </location>
</feature>
<dbReference type="OrthoDB" id="192769at2"/>
<keyword evidence="4" id="KW-1185">Reference proteome</keyword>
<feature type="domain" description="NIPSNAP" evidence="2">
    <location>
        <begin position="158"/>
        <end position="261"/>
    </location>
</feature>
<organism evidence="3 4">
    <name type="scientific">Mucilaginibacter mallensis</name>
    <dbReference type="NCBI Taxonomy" id="652787"/>
    <lineage>
        <taxon>Bacteria</taxon>
        <taxon>Pseudomonadati</taxon>
        <taxon>Bacteroidota</taxon>
        <taxon>Sphingobacteriia</taxon>
        <taxon>Sphingobacteriales</taxon>
        <taxon>Sphingobacteriaceae</taxon>
        <taxon>Mucilaginibacter</taxon>
    </lineage>
</organism>
<feature type="chain" id="PRO_5009256478" evidence="1">
    <location>
        <begin position="21"/>
        <end position="263"/>
    </location>
</feature>
<keyword evidence="1" id="KW-0732">Signal</keyword>
<dbReference type="Gene3D" id="3.30.70.100">
    <property type="match status" value="2"/>
</dbReference>